<dbReference type="Proteomes" id="UP000176846">
    <property type="component" value="Unassembled WGS sequence"/>
</dbReference>
<dbReference type="EMBL" id="MGEK01000020">
    <property type="protein sequence ID" value="OGL82483.1"/>
    <property type="molecule type" value="Genomic_DNA"/>
</dbReference>
<sequence>MTTHGIAGGSEVFELTLDGEAPENQPLDMVRRAGYDPKDWQFTGKQVGETQTRCFKWVSVGYQPNLDAVRAECAKHGRVPEGQWREAVNQMFQPDGQHPRGVADPSWVDPNTDARFPYVLSDGFSNFGWAGGDRDDGWLWLVEVSSSTKA</sequence>
<organism evidence="1 2">
    <name type="scientific">Candidatus Uhrbacteria bacterium RIFCSPLOWO2_01_FULL_47_25</name>
    <dbReference type="NCBI Taxonomy" id="1802402"/>
    <lineage>
        <taxon>Bacteria</taxon>
        <taxon>Candidatus Uhriibacteriota</taxon>
    </lineage>
</organism>
<name>A0A1F7UW18_9BACT</name>
<reference evidence="1 2" key="1">
    <citation type="journal article" date="2016" name="Nat. Commun.">
        <title>Thousands of microbial genomes shed light on interconnected biogeochemical processes in an aquifer system.</title>
        <authorList>
            <person name="Anantharaman K."/>
            <person name="Brown C.T."/>
            <person name="Hug L.A."/>
            <person name="Sharon I."/>
            <person name="Castelle C.J."/>
            <person name="Probst A.J."/>
            <person name="Thomas B.C."/>
            <person name="Singh A."/>
            <person name="Wilkins M.J."/>
            <person name="Karaoz U."/>
            <person name="Brodie E.L."/>
            <person name="Williams K.H."/>
            <person name="Hubbard S.S."/>
            <person name="Banfield J.F."/>
        </authorList>
    </citation>
    <scope>NUCLEOTIDE SEQUENCE [LARGE SCALE GENOMIC DNA]</scope>
</reference>
<evidence type="ECO:0000313" key="2">
    <source>
        <dbReference type="Proteomes" id="UP000176846"/>
    </source>
</evidence>
<accession>A0A1F7UW18</accession>
<dbReference type="AlphaFoldDB" id="A0A1F7UW18"/>
<protein>
    <submittedName>
        <fullName evidence="1">Uncharacterized protein</fullName>
    </submittedName>
</protein>
<gene>
    <name evidence="1" type="ORF">A2936_02390</name>
</gene>
<comment type="caution">
    <text evidence="1">The sequence shown here is derived from an EMBL/GenBank/DDBJ whole genome shotgun (WGS) entry which is preliminary data.</text>
</comment>
<proteinExistence type="predicted"/>
<evidence type="ECO:0000313" key="1">
    <source>
        <dbReference type="EMBL" id="OGL82483.1"/>
    </source>
</evidence>